<feature type="coiled-coil region" evidence="1">
    <location>
        <begin position="51"/>
        <end position="78"/>
    </location>
</feature>
<dbReference type="PANTHER" id="PTHR38040:SF1">
    <property type="entry name" value="UBIQUINONE BIOSYNTHESIS ACCESSORY FACTOR UBIK"/>
    <property type="match status" value="1"/>
</dbReference>
<dbReference type="InterPro" id="IPR007475">
    <property type="entry name" value="UbiK"/>
</dbReference>
<dbReference type="GO" id="GO:0005829">
    <property type="term" value="C:cytosol"/>
    <property type="evidence" value="ECO:0007669"/>
    <property type="project" value="TreeGrafter"/>
</dbReference>
<evidence type="ECO:0008006" key="3">
    <source>
        <dbReference type="Google" id="ProtNLM"/>
    </source>
</evidence>
<keyword evidence="1" id="KW-0175">Coiled coil</keyword>
<sequence length="81" mass="9148">MTKRSIIDELSEQISKVLPQVSAAGEEVRETVRGAVKQSLAKMDLLTREEFDAQTRALNRAEERIGELEEAVKALETHLKR</sequence>
<dbReference type="PANTHER" id="PTHR38040">
    <property type="entry name" value="UBIQUINONE BIOSYNTHESIS ACCESSORY FACTOR UBIK"/>
    <property type="match status" value="1"/>
</dbReference>
<dbReference type="HAMAP" id="MF_02216">
    <property type="entry name" value="UbiK"/>
    <property type="match status" value="1"/>
</dbReference>
<evidence type="ECO:0000256" key="1">
    <source>
        <dbReference type="SAM" id="Coils"/>
    </source>
</evidence>
<protein>
    <recommendedName>
        <fullName evidence="3">Ubiquinone biosynthesis accessory factor UbiK</fullName>
    </recommendedName>
</protein>
<organism evidence="2">
    <name type="scientific">marine sediment metagenome</name>
    <dbReference type="NCBI Taxonomy" id="412755"/>
    <lineage>
        <taxon>unclassified sequences</taxon>
        <taxon>metagenomes</taxon>
        <taxon>ecological metagenomes</taxon>
    </lineage>
</organism>
<name>A0A0F9VUN1_9ZZZZ</name>
<dbReference type="EMBL" id="LAZR01000008">
    <property type="protein sequence ID" value="KKO08801.1"/>
    <property type="molecule type" value="Genomic_DNA"/>
</dbReference>
<proteinExistence type="inferred from homology"/>
<dbReference type="AlphaFoldDB" id="A0A0F9VUN1"/>
<evidence type="ECO:0000313" key="2">
    <source>
        <dbReference type="EMBL" id="KKO08801.1"/>
    </source>
</evidence>
<dbReference type="Pfam" id="PF04380">
    <property type="entry name" value="BMFP"/>
    <property type="match status" value="1"/>
</dbReference>
<gene>
    <name evidence="2" type="ORF">LCGC14_0039200</name>
</gene>
<comment type="caution">
    <text evidence="2">The sequence shown here is derived from an EMBL/GenBank/DDBJ whole genome shotgun (WGS) entry which is preliminary data.</text>
</comment>
<accession>A0A0F9VUN1</accession>
<reference evidence="2" key="1">
    <citation type="journal article" date="2015" name="Nature">
        <title>Complex archaea that bridge the gap between prokaryotes and eukaryotes.</title>
        <authorList>
            <person name="Spang A."/>
            <person name="Saw J.H."/>
            <person name="Jorgensen S.L."/>
            <person name="Zaremba-Niedzwiedzka K."/>
            <person name="Martijn J."/>
            <person name="Lind A.E."/>
            <person name="van Eijk R."/>
            <person name="Schleper C."/>
            <person name="Guy L."/>
            <person name="Ettema T.J."/>
        </authorList>
    </citation>
    <scope>NUCLEOTIDE SEQUENCE</scope>
</reference>